<keyword evidence="2" id="KW-0472">Membrane</keyword>
<feature type="region of interest" description="Disordered" evidence="1">
    <location>
        <begin position="1"/>
        <end position="29"/>
    </location>
</feature>
<proteinExistence type="predicted"/>
<sequence>MDAQPLTHLQSESETPYTPLDSGASRPPTHTQRLGLGLFGDFLVGAVVVGIGYWSENRIDCGNVSVSKIEWDETKILEMDE</sequence>
<accession>A0A9W9PE71</accession>
<gene>
    <name evidence="3" type="ORF">N7469_001123</name>
</gene>
<keyword evidence="4" id="KW-1185">Reference proteome</keyword>
<comment type="caution">
    <text evidence="3">The sequence shown here is derived from an EMBL/GenBank/DDBJ whole genome shotgun (WGS) entry which is preliminary data.</text>
</comment>
<evidence type="ECO:0000256" key="1">
    <source>
        <dbReference type="SAM" id="MobiDB-lite"/>
    </source>
</evidence>
<evidence type="ECO:0000313" key="3">
    <source>
        <dbReference type="EMBL" id="KAJ5242796.1"/>
    </source>
</evidence>
<dbReference type="AlphaFoldDB" id="A0A9W9PE71"/>
<evidence type="ECO:0000256" key="2">
    <source>
        <dbReference type="SAM" id="Phobius"/>
    </source>
</evidence>
<dbReference type="GeneID" id="81379210"/>
<dbReference type="Proteomes" id="UP001147733">
    <property type="component" value="Unassembled WGS sequence"/>
</dbReference>
<name>A0A9W9PE71_PENCI</name>
<feature type="transmembrane region" description="Helical" evidence="2">
    <location>
        <begin position="34"/>
        <end position="54"/>
    </location>
</feature>
<keyword evidence="2" id="KW-1133">Transmembrane helix</keyword>
<reference evidence="3" key="2">
    <citation type="journal article" date="2023" name="IMA Fungus">
        <title>Comparative genomic study of the Penicillium genus elucidates a diverse pangenome and 15 lateral gene transfer events.</title>
        <authorList>
            <person name="Petersen C."/>
            <person name="Sorensen T."/>
            <person name="Nielsen M.R."/>
            <person name="Sondergaard T.E."/>
            <person name="Sorensen J.L."/>
            <person name="Fitzpatrick D.A."/>
            <person name="Frisvad J.C."/>
            <person name="Nielsen K.L."/>
        </authorList>
    </citation>
    <scope>NUCLEOTIDE SEQUENCE</scope>
    <source>
        <strain evidence="3">IBT 23319</strain>
    </source>
</reference>
<organism evidence="3 4">
    <name type="scientific">Penicillium citrinum</name>
    <dbReference type="NCBI Taxonomy" id="5077"/>
    <lineage>
        <taxon>Eukaryota</taxon>
        <taxon>Fungi</taxon>
        <taxon>Dikarya</taxon>
        <taxon>Ascomycota</taxon>
        <taxon>Pezizomycotina</taxon>
        <taxon>Eurotiomycetes</taxon>
        <taxon>Eurotiomycetidae</taxon>
        <taxon>Eurotiales</taxon>
        <taxon>Aspergillaceae</taxon>
        <taxon>Penicillium</taxon>
    </lineage>
</organism>
<reference evidence="3" key="1">
    <citation type="submission" date="2022-11" db="EMBL/GenBank/DDBJ databases">
        <authorList>
            <person name="Petersen C."/>
        </authorList>
    </citation>
    <scope>NUCLEOTIDE SEQUENCE</scope>
    <source>
        <strain evidence="3">IBT 23319</strain>
    </source>
</reference>
<dbReference type="EMBL" id="JAPQKT010000001">
    <property type="protein sequence ID" value="KAJ5242796.1"/>
    <property type="molecule type" value="Genomic_DNA"/>
</dbReference>
<dbReference type="OrthoDB" id="4365221at2759"/>
<evidence type="ECO:0000313" key="4">
    <source>
        <dbReference type="Proteomes" id="UP001147733"/>
    </source>
</evidence>
<protein>
    <submittedName>
        <fullName evidence="3">Uncharacterized protein</fullName>
    </submittedName>
</protein>
<dbReference type="RefSeq" id="XP_056505800.1">
    <property type="nucleotide sequence ID" value="XM_056640043.1"/>
</dbReference>
<keyword evidence="2" id="KW-0812">Transmembrane</keyword>
<feature type="compositionally biased region" description="Polar residues" evidence="1">
    <location>
        <begin position="7"/>
        <end position="16"/>
    </location>
</feature>